<keyword evidence="1" id="KW-0472">Membrane</keyword>
<accession>F8DCQ1</accession>
<gene>
    <name evidence="2" type="ordered locus">Halxa_2607</name>
</gene>
<sequence length="178" mass="18499">MRYPAELAGDDGRHQQLYIRSAIRASKAVSDVIHAYARSDRLLLAASFACFAVAGLATAAADATGATIGATALAVVAVYGLAQYANRVTRRTLAHLSLALWIGFLGVAGLHAVGLETVGAAVPGPSGTVVQSLTAVTWATFLTASTATAFLGFREYGASQTHATEDYLESDTSDYSTR</sequence>
<name>F8DCQ1_HALXS</name>
<keyword evidence="1" id="KW-1133">Transmembrane helix</keyword>
<evidence type="ECO:0000313" key="3">
    <source>
        <dbReference type="Proteomes" id="UP000006794"/>
    </source>
</evidence>
<dbReference type="HOGENOM" id="CLU_121280_0_0_2"/>
<feature type="transmembrane region" description="Helical" evidence="1">
    <location>
        <begin position="96"/>
        <end position="115"/>
    </location>
</feature>
<evidence type="ECO:0000256" key="1">
    <source>
        <dbReference type="SAM" id="Phobius"/>
    </source>
</evidence>
<dbReference type="KEGG" id="hxa:Halxa_2607"/>
<evidence type="ECO:0000313" key="2">
    <source>
        <dbReference type="EMBL" id="AEH37225.1"/>
    </source>
</evidence>
<dbReference type="AlphaFoldDB" id="F8DCQ1"/>
<dbReference type="eggNOG" id="arCOG11835">
    <property type="taxonomic scope" value="Archaea"/>
</dbReference>
<dbReference type="Proteomes" id="UP000006794">
    <property type="component" value="Chromosome"/>
</dbReference>
<organism evidence="2 3">
    <name type="scientific">Halopiger xanaduensis (strain DSM 18323 / JCM 14033 / SH-6)</name>
    <dbReference type="NCBI Taxonomy" id="797210"/>
    <lineage>
        <taxon>Archaea</taxon>
        <taxon>Methanobacteriati</taxon>
        <taxon>Methanobacteriota</taxon>
        <taxon>Stenosarchaea group</taxon>
        <taxon>Halobacteria</taxon>
        <taxon>Halobacteriales</taxon>
        <taxon>Natrialbaceae</taxon>
        <taxon>Halopiger</taxon>
    </lineage>
</organism>
<dbReference type="EMBL" id="CP002839">
    <property type="protein sequence ID" value="AEH37225.1"/>
    <property type="molecule type" value="Genomic_DNA"/>
</dbReference>
<protein>
    <submittedName>
        <fullName evidence="2">Uncharacterized protein</fullName>
    </submittedName>
</protein>
<feature type="transmembrane region" description="Helical" evidence="1">
    <location>
        <begin position="66"/>
        <end position="84"/>
    </location>
</feature>
<feature type="transmembrane region" description="Helical" evidence="1">
    <location>
        <begin position="135"/>
        <end position="153"/>
    </location>
</feature>
<reference evidence="2 3" key="1">
    <citation type="journal article" date="2012" name="Stand. Genomic Sci.">
        <title>Complete genome sequence of Halopiger xanaduensis type strain (SH-6(T)).</title>
        <authorList>
            <person name="Anderson I."/>
            <person name="Tindall B.J."/>
            <person name="Rohde M."/>
            <person name="Lucas S."/>
            <person name="Han J."/>
            <person name="Lapidus A."/>
            <person name="Cheng J.F."/>
            <person name="Goodwin L."/>
            <person name="Pitluck S."/>
            <person name="Peters L."/>
            <person name="Pati A."/>
            <person name="Mikhailova N."/>
            <person name="Pagani I."/>
            <person name="Teshima H."/>
            <person name="Han C."/>
            <person name="Tapia R."/>
            <person name="Land M."/>
            <person name="Woyke T."/>
            <person name="Klenk H.P."/>
            <person name="Kyrpides N."/>
            <person name="Ivanova N."/>
        </authorList>
    </citation>
    <scope>NUCLEOTIDE SEQUENCE [LARGE SCALE GENOMIC DNA]</scope>
    <source>
        <strain evidence="3">DSM 18323 / JCM 14033 / SH-6</strain>
    </source>
</reference>
<keyword evidence="3" id="KW-1185">Reference proteome</keyword>
<dbReference type="STRING" id="797210.Halxa_2607"/>
<keyword evidence="1" id="KW-0812">Transmembrane</keyword>
<feature type="transmembrane region" description="Helical" evidence="1">
    <location>
        <begin position="42"/>
        <end position="60"/>
    </location>
</feature>
<proteinExistence type="predicted"/>